<name>A0ABX1YDZ7_9BACL</name>
<dbReference type="Proteomes" id="UP000596857">
    <property type="component" value="Unassembled WGS sequence"/>
</dbReference>
<keyword evidence="2" id="KW-1185">Reference proteome</keyword>
<proteinExistence type="predicted"/>
<protein>
    <submittedName>
        <fullName evidence="1">Uncharacterized protein</fullName>
    </submittedName>
</protein>
<sequence length="114" mass="12923">MYKEIAPFEMVGWYLHFTKKAISFFVFVEKSVFVSRLNSGEDGTTRGKAAAVAFVPGFSPLREINKIWGQQRLEQRSVRAASTPVLTLILLQNKELFQAAISWLLGKLLLFTNI</sequence>
<dbReference type="EMBL" id="WHOB01000016">
    <property type="protein sequence ID" value="NOU78019.1"/>
    <property type="molecule type" value="Genomic_DNA"/>
</dbReference>
<evidence type="ECO:0000313" key="1">
    <source>
        <dbReference type="EMBL" id="NOU78019.1"/>
    </source>
</evidence>
<reference evidence="1 2" key="1">
    <citation type="submission" date="2019-10" db="EMBL/GenBank/DDBJ databases">
        <title>Description of Paenibacillus terricola sp. nov.</title>
        <authorList>
            <person name="Carlier A."/>
            <person name="Qi S."/>
        </authorList>
    </citation>
    <scope>NUCLEOTIDE SEQUENCE [LARGE SCALE GENOMIC DNA]</scope>
    <source>
        <strain evidence="1 2">LMG 31459</strain>
    </source>
</reference>
<evidence type="ECO:0000313" key="2">
    <source>
        <dbReference type="Proteomes" id="UP000596857"/>
    </source>
</evidence>
<gene>
    <name evidence="1" type="ORF">GC101_03905</name>
</gene>
<organism evidence="1 2">
    <name type="scientific">Paenibacillus phytohabitans</name>
    <dbReference type="NCBI Taxonomy" id="2654978"/>
    <lineage>
        <taxon>Bacteria</taxon>
        <taxon>Bacillati</taxon>
        <taxon>Bacillota</taxon>
        <taxon>Bacilli</taxon>
        <taxon>Bacillales</taxon>
        <taxon>Paenibacillaceae</taxon>
        <taxon>Paenibacillus</taxon>
    </lineage>
</organism>
<comment type="caution">
    <text evidence="1">The sequence shown here is derived from an EMBL/GenBank/DDBJ whole genome shotgun (WGS) entry which is preliminary data.</text>
</comment>
<accession>A0ABX1YDZ7</accession>
<dbReference type="RefSeq" id="WP_171716145.1">
    <property type="nucleotide sequence ID" value="NZ_WHOB01000016.1"/>
</dbReference>